<sequence length="1412" mass="148860">MLGGVLPAFTGVAVAAPRAQQEAAQEAAAAKDTESAAFGQAARSGSKVEITSLRGESSETYALPNGNFEAVEHLRPVRARVGGAWKAVDTALEKRADGSIAPKVTTMGIAFSGGGPKQPLITLERAGRKLSLSWPAALPEPVIDGDTATYPSVLKDVDLRVKASVDGASEVLVVKTPEAAANPELTELRLAMDADGMDVRTTPDGGLAAFDKGAGGSVFEAPRPMMWDSSKGASAGAARTAAGKAAEAAPAADPTHGPGESAKVAPIGVSIPPEDDALVLKPDQELLKSATFPVYIDPQWYSPKAGGWTFVSRYWASSPQWKFNGNSDSGMGYCVGDARCAPEDIKRIFYTIPTSRFAGKSILSAEFVVNETHSYSCTKTDVQLYRTKGINSSTTWNTQTAGGFWIDLQKTLSEAKGFSGDCPGGSLEFWALRAVQQAAANGWSTTTFGLKARDENDALSWKRFSDDAWLRVQYNRPPTQIRMSQLTQDPGGACSSTAKRVRILPKIRANDVTDPDGDNIAVQFQASWDTGDGKGYTARWTSARTTYKKSGSDFSTSLPTSIPKNKTVGWHVRSYDSAQWSPWSYSGSATDCVLVYDTSVPAGPSITSTQYPASDPEDPNDPWLDGVGRYGTFAIDSSSTDVSKYWFGINGDPTSAHTLTTSGGAAQTTKFMPTKSGVNFITAQAFDTAGNGSEIRTYQFRVNAGQPDRLNMKLNEAAGSATVSGVGGEWPAQLNGATPGGDGVVGHGLHFDGTDDYAATTSPVLNTAKSFSVATWAKLPATQPGTPVVALSQAGANTSGFEIYYSPALGGWQFLRHSVDASSPGISRASQPACPTGDTACASSRLGTWTHLVGVFDNTRQEMRLYVDGALAGSAAFTTPWDSRGRTLLGATQLYGTLSNYFTGDLDEAQLFDYQLTDAQIGRLYAKQPVNTFRPAKVVWPMDEDVDATSVTGRAQQVTATVAGGARLGSAGVDGTAVTLDGTDDVVRTAQPVLDTYQSFAVSVWARLPKDKEQRAMVAVTQGGTQQRGFDLHHSSALGGWVFMRAGADTTDAPLVRARQNACDPNVSCAAARLGEWTHVVGVYDYDAGQIRLYVDGALKDTQPFTTPWLSSGPVTLGAADYTTGTGGNLKGDLDDVRLFDRALSGDEVKELNKARPVVQGRWKLDSGSGTPLTSTDDSSGNRALTLGGNASIDVSGSSNYVGTGGLLLDGDGDYAATATSPVSTGTSFTAAAWVSTAARPDHPVTVFSQAGSVNSGFAVRYVPSATDPANAGRWQLAMPGSDAKGTTVATAEHPNFMNNTSWNHLAVVYDAFADQMRLYVDGNLQQVVCTDSDEDGSPDVAGCTDSVSWNSNVLPFNATAGLQLGRGRTDGTWGEYWPGVIDDVWTLQGVASDEQIARLANGTDLATVPGP</sequence>
<dbReference type="PANTHER" id="PTHR46943:SF1">
    <property type="entry name" value="PENTRAXIN-RELATED PROTEIN PTX3"/>
    <property type="match status" value="1"/>
</dbReference>
<dbReference type="SUPFAM" id="SSF49899">
    <property type="entry name" value="Concanavalin A-like lectins/glucanases"/>
    <property type="match status" value="3"/>
</dbReference>
<protein>
    <recommendedName>
        <fullName evidence="4">LamG-like jellyroll fold domain-containing protein</fullName>
    </recommendedName>
</protein>
<dbReference type="PANTHER" id="PTHR46943">
    <property type="entry name" value="PENTRAXIN-RELATED PROTEIN PTX3"/>
    <property type="match status" value="1"/>
</dbReference>
<comment type="caution">
    <text evidence="5">The sequence shown here is derived from an EMBL/GenBank/DDBJ whole genome shotgun (WGS) entry which is preliminary data.</text>
</comment>
<dbReference type="GO" id="GO:0006955">
    <property type="term" value="P:immune response"/>
    <property type="evidence" value="ECO:0007669"/>
    <property type="project" value="InterPro"/>
</dbReference>
<feature type="region of interest" description="Disordered" evidence="3">
    <location>
        <begin position="230"/>
        <end position="263"/>
    </location>
</feature>
<proteinExistence type="predicted"/>
<dbReference type="Pfam" id="PF13385">
    <property type="entry name" value="Laminin_G_3"/>
    <property type="match status" value="3"/>
</dbReference>
<evidence type="ECO:0000313" key="5">
    <source>
        <dbReference type="EMBL" id="KUN93203.1"/>
    </source>
</evidence>
<evidence type="ECO:0000259" key="4">
    <source>
        <dbReference type="SMART" id="SM00560"/>
    </source>
</evidence>
<feature type="domain" description="LamG-like jellyroll fold" evidence="4">
    <location>
        <begin position="998"/>
        <end position="1147"/>
    </location>
</feature>
<evidence type="ECO:0000256" key="1">
    <source>
        <dbReference type="ARBA" id="ARBA00022729"/>
    </source>
</evidence>
<gene>
    <name evidence="5" type="ORF">AQJ67_39115</name>
</gene>
<keyword evidence="2" id="KW-1015">Disulfide bond</keyword>
<evidence type="ECO:0000256" key="2">
    <source>
        <dbReference type="ARBA" id="ARBA00023157"/>
    </source>
</evidence>
<evidence type="ECO:0000256" key="3">
    <source>
        <dbReference type="SAM" id="MobiDB-lite"/>
    </source>
</evidence>
<keyword evidence="1" id="KW-0732">Signal</keyword>
<feature type="domain" description="LamG-like jellyroll fold" evidence="4">
    <location>
        <begin position="769"/>
        <end position="919"/>
    </location>
</feature>
<dbReference type="EMBL" id="LMWY01000056">
    <property type="protein sequence ID" value="KUN93203.1"/>
    <property type="molecule type" value="Genomic_DNA"/>
</dbReference>
<name>A0A101TIW9_9ACTN</name>
<dbReference type="InterPro" id="IPR042837">
    <property type="entry name" value="PTX3"/>
</dbReference>
<dbReference type="STRING" id="661399.AQJ67_39115"/>
<dbReference type="Gene3D" id="2.60.120.200">
    <property type="match status" value="3"/>
</dbReference>
<accession>A0A101TIW9</accession>
<evidence type="ECO:0000313" key="6">
    <source>
        <dbReference type="Proteomes" id="UP000053429"/>
    </source>
</evidence>
<dbReference type="InterPro" id="IPR013320">
    <property type="entry name" value="ConA-like_dom_sf"/>
</dbReference>
<dbReference type="InterPro" id="IPR006558">
    <property type="entry name" value="LamG-like"/>
</dbReference>
<organism evidence="5 6">
    <name type="scientific">Streptomyces caeruleatus</name>
    <dbReference type="NCBI Taxonomy" id="661399"/>
    <lineage>
        <taxon>Bacteria</taxon>
        <taxon>Bacillati</taxon>
        <taxon>Actinomycetota</taxon>
        <taxon>Actinomycetes</taxon>
        <taxon>Kitasatosporales</taxon>
        <taxon>Streptomycetaceae</taxon>
        <taxon>Streptomyces</taxon>
    </lineage>
</organism>
<feature type="region of interest" description="Disordered" evidence="3">
    <location>
        <begin position="1163"/>
        <end position="1183"/>
    </location>
</feature>
<feature type="region of interest" description="Disordered" evidence="3">
    <location>
        <begin position="606"/>
        <end position="625"/>
    </location>
</feature>
<dbReference type="Proteomes" id="UP000053429">
    <property type="component" value="Unassembled WGS sequence"/>
</dbReference>
<dbReference type="SMART" id="SM00560">
    <property type="entry name" value="LamGL"/>
    <property type="match status" value="3"/>
</dbReference>
<feature type="domain" description="LamG-like jellyroll fold" evidence="4">
    <location>
        <begin position="1227"/>
        <end position="1395"/>
    </location>
</feature>
<feature type="compositionally biased region" description="Polar residues" evidence="3">
    <location>
        <begin position="1168"/>
        <end position="1183"/>
    </location>
</feature>
<feature type="compositionally biased region" description="Low complexity" evidence="3">
    <location>
        <begin position="232"/>
        <end position="252"/>
    </location>
</feature>
<reference evidence="5 6" key="1">
    <citation type="submission" date="2015-10" db="EMBL/GenBank/DDBJ databases">
        <title>Draft genome sequence of Streptomyces caeruleatus NRRL B-24802, type strain for the species Streptomyces caeruleatus.</title>
        <authorList>
            <person name="Ruckert C."/>
            <person name="Winkler A."/>
            <person name="Kalinowski J."/>
            <person name="Kampfer P."/>
            <person name="Glaeser S."/>
        </authorList>
    </citation>
    <scope>NUCLEOTIDE SEQUENCE [LARGE SCALE GENOMIC DNA]</scope>
    <source>
        <strain evidence="5 6">NRRL B-24802</strain>
    </source>
</reference>
<keyword evidence="6" id="KW-1185">Reference proteome</keyword>